<name>A0A8E0RVM6_9TREM</name>
<evidence type="ECO:0000256" key="7">
    <source>
        <dbReference type="ARBA" id="ARBA00022692"/>
    </source>
</evidence>
<dbReference type="Gene3D" id="3.30.540.10">
    <property type="entry name" value="Fructose-1,6-Bisphosphatase, subunit A, domain 1"/>
    <property type="match status" value="1"/>
</dbReference>
<evidence type="ECO:0000313" key="17">
    <source>
        <dbReference type="EMBL" id="KAA0189058.1"/>
    </source>
</evidence>
<feature type="binding site" evidence="15">
    <location>
        <position position="112"/>
    </location>
    <ligand>
        <name>Mg(2+)</name>
        <dbReference type="ChEBI" id="CHEBI:18420"/>
        <label>1</label>
        <note>catalytic</note>
    </ligand>
</feature>
<dbReference type="GO" id="GO:0052834">
    <property type="term" value="F:inositol monophosphate phosphatase activity"/>
    <property type="evidence" value="ECO:0007669"/>
    <property type="project" value="UniProtKB-EC"/>
</dbReference>
<feature type="binding site" evidence="15">
    <location>
        <position position="156"/>
    </location>
    <ligand>
        <name>Mg(2+)</name>
        <dbReference type="ChEBI" id="CHEBI:18420"/>
        <label>1</label>
        <note>catalytic</note>
    </ligand>
</feature>
<evidence type="ECO:0000256" key="3">
    <source>
        <dbReference type="ARBA" id="ARBA00004167"/>
    </source>
</evidence>
<comment type="caution">
    <text evidence="17">The sequence shown here is derived from an EMBL/GenBank/DDBJ whole genome shotgun (WGS) entry which is preliminary data.</text>
</comment>
<feature type="binding site" evidence="15">
    <location>
        <position position="154"/>
    </location>
    <ligand>
        <name>Mg(2+)</name>
        <dbReference type="ChEBI" id="CHEBI:18420"/>
        <label>1</label>
        <note>catalytic</note>
    </ligand>
</feature>
<dbReference type="Pfam" id="PF00459">
    <property type="entry name" value="Inositol_P"/>
    <property type="match status" value="2"/>
</dbReference>
<proteinExistence type="inferred from homology"/>
<dbReference type="GO" id="GO:0046872">
    <property type="term" value="F:metal ion binding"/>
    <property type="evidence" value="ECO:0007669"/>
    <property type="project" value="UniProtKB-KW"/>
</dbReference>
<dbReference type="AlphaFoldDB" id="A0A8E0RVM6"/>
<evidence type="ECO:0000256" key="16">
    <source>
        <dbReference type="SAM" id="Phobius"/>
    </source>
</evidence>
<evidence type="ECO:0000256" key="5">
    <source>
        <dbReference type="ARBA" id="ARBA00009759"/>
    </source>
</evidence>
<evidence type="ECO:0000256" key="8">
    <source>
        <dbReference type="ARBA" id="ARBA00022723"/>
    </source>
</evidence>
<comment type="pathway">
    <text evidence="4">Polyol metabolism; myo-inositol biosynthesis; myo-inositol from D-glucose 6-phosphate: step 2/2.</text>
</comment>
<dbReference type="PANTHER" id="PTHR43028:SF4">
    <property type="entry name" value="INOSITOL MONOPHOSPHATASE 3"/>
    <property type="match status" value="1"/>
</dbReference>
<dbReference type="EC" id="3.1.3.25" evidence="6"/>
<evidence type="ECO:0000256" key="12">
    <source>
        <dbReference type="ARBA" id="ARBA00023136"/>
    </source>
</evidence>
<dbReference type="GO" id="GO:0005737">
    <property type="term" value="C:cytoplasm"/>
    <property type="evidence" value="ECO:0007669"/>
    <property type="project" value="UniProtKB-ARBA"/>
</dbReference>
<dbReference type="PANTHER" id="PTHR43028">
    <property type="entry name" value="3'(2'),5'-BISPHOSPHATE NUCLEOTIDASE 1"/>
    <property type="match status" value="1"/>
</dbReference>
<keyword evidence="7 16" id="KW-0812">Transmembrane</keyword>
<evidence type="ECO:0000256" key="14">
    <source>
        <dbReference type="ARBA" id="ARBA00042949"/>
    </source>
</evidence>
<evidence type="ECO:0000256" key="15">
    <source>
        <dbReference type="PIRSR" id="PIRSR600760-2"/>
    </source>
</evidence>
<keyword evidence="11 16" id="KW-1133">Transmembrane helix</keyword>
<organism evidence="17 18">
    <name type="scientific">Fasciolopsis buskii</name>
    <dbReference type="NCBI Taxonomy" id="27845"/>
    <lineage>
        <taxon>Eukaryota</taxon>
        <taxon>Metazoa</taxon>
        <taxon>Spiralia</taxon>
        <taxon>Lophotrochozoa</taxon>
        <taxon>Platyhelminthes</taxon>
        <taxon>Trematoda</taxon>
        <taxon>Digenea</taxon>
        <taxon>Plagiorchiida</taxon>
        <taxon>Echinostomata</taxon>
        <taxon>Echinostomatoidea</taxon>
        <taxon>Fasciolidae</taxon>
        <taxon>Fasciolopsis</taxon>
    </lineage>
</organism>
<dbReference type="InterPro" id="IPR050725">
    <property type="entry name" value="CysQ/Inositol_MonoPase"/>
</dbReference>
<keyword evidence="8 15" id="KW-0479">Metal-binding</keyword>
<comment type="similarity">
    <text evidence="5">Belongs to the inositol monophosphatase superfamily.</text>
</comment>
<dbReference type="SUPFAM" id="SSF56655">
    <property type="entry name" value="Carbohydrate phosphatase"/>
    <property type="match status" value="1"/>
</dbReference>
<feature type="binding site" evidence="15">
    <location>
        <position position="157"/>
    </location>
    <ligand>
        <name>Mg(2+)</name>
        <dbReference type="ChEBI" id="CHEBI:18420"/>
        <label>1</label>
        <note>catalytic</note>
    </ligand>
</feature>
<evidence type="ECO:0000256" key="13">
    <source>
        <dbReference type="ARBA" id="ARBA00042119"/>
    </source>
</evidence>
<evidence type="ECO:0000256" key="10">
    <source>
        <dbReference type="ARBA" id="ARBA00022842"/>
    </source>
</evidence>
<comment type="cofactor">
    <cofactor evidence="2 15">
        <name>Mg(2+)</name>
        <dbReference type="ChEBI" id="CHEBI:18420"/>
    </cofactor>
</comment>
<keyword evidence="9" id="KW-0378">Hydrolase</keyword>
<evidence type="ECO:0000313" key="18">
    <source>
        <dbReference type="Proteomes" id="UP000728185"/>
    </source>
</evidence>
<evidence type="ECO:0000256" key="2">
    <source>
        <dbReference type="ARBA" id="ARBA00001946"/>
    </source>
</evidence>
<evidence type="ECO:0000256" key="4">
    <source>
        <dbReference type="ARBA" id="ARBA00005152"/>
    </source>
</evidence>
<accession>A0A8E0RVM6</accession>
<evidence type="ECO:0000256" key="9">
    <source>
        <dbReference type="ARBA" id="ARBA00022801"/>
    </source>
</evidence>
<keyword evidence="18" id="KW-1185">Reference proteome</keyword>
<dbReference type="InterPro" id="IPR000760">
    <property type="entry name" value="Inositol_monophosphatase-like"/>
</dbReference>
<dbReference type="InterPro" id="IPR020550">
    <property type="entry name" value="Inositol_monophosphatase_CS"/>
</dbReference>
<dbReference type="GO" id="GO:0016020">
    <property type="term" value="C:membrane"/>
    <property type="evidence" value="ECO:0007669"/>
    <property type="project" value="UniProtKB-SubCell"/>
</dbReference>
<evidence type="ECO:0000256" key="6">
    <source>
        <dbReference type="ARBA" id="ARBA00013106"/>
    </source>
</evidence>
<sequence length="250" mass="27839">MAFIHLNKQGWCIILISLAVLFLYYLSGRGNIGHVHGTTVNLRELIKLSILLVEDAGFLIRSQYTTRNINPRIKSSDSGPKNEMLTDFDVLSHQLLVSGLANEFPDLKVISEEHPPTATSNSLVQRQRSNADLEISLPDIKFYVPVSDLTVWIDPLDATQEFSGYKVLSLIERKAHLYVHPSTTRRWDVCAAQAMLEAAGGRLTGLDGTRLTYHAKDSVKVSKSIGLFAAASISEHKKWLPVVSRLVMKT</sequence>
<dbReference type="OrthoDB" id="74460at2759"/>
<dbReference type="EMBL" id="LUCM01008042">
    <property type="protein sequence ID" value="KAA0189058.1"/>
    <property type="molecule type" value="Genomic_DNA"/>
</dbReference>
<dbReference type="Proteomes" id="UP000728185">
    <property type="component" value="Unassembled WGS sequence"/>
</dbReference>
<keyword evidence="12 16" id="KW-0472">Membrane</keyword>
<dbReference type="PROSITE" id="PS00630">
    <property type="entry name" value="IMP_2"/>
    <property type="match status" value="1"/>
</dbReference>
<evidence type="ECO:0000256" key="1">
    <source>
        <dbReference type="ARBA" id="ARBA00001033"/>
    </source>
</evidence>
<dbReference type="GO" id="GO:0046854">
    <property type="term" value="P:phosphatidylinositol phosphate biosynthetic process"/>
    <property type="evidence" value="ECO:0007669"/>
    <property type="project" value="InterPro"/>
</dbReference>
<dbReference type="GO" id="GO:0012505">
    <property type="term" value="C:endomembrane system"/>
    <property type="evidence" value="ECO:0007669"/>
    <property type="project" value="TreeGrafter"/>
</dbReference>
<comment type="catalytic activity">
    <reaction evidence="1">
        <text>a myo-inositol phosphate + H2O = myo-inositol + phosphate</text>
        <dbReference type="Rhea" id="RHEA:24056"/>
        <dbReference type="ChEBI" id="CHEBI:15377"/>
        <dbReference type="ChEBI" id="CHEBI:17268"/>
        <dbReference type="ChEBI" id="CHEBI:43474"/>
        <dbReference type="ChEBI" id="CHEBI:84139"/>
        <dbReference type="EC" id="3.1.3.25"/>
    </reaction>
</comment>
<protein>
    <recommendedName>
        <fullName evidence="6">inositol-phosphate phosphatase</fullName>
        <ecNumber evidence="6">3.1.3.25</ecNumber>
    </recommendedName>
    <alternativeName>
        <fullName evidence="14">Inositol-1(or 4)-monophosphatase 3</fullName>
    </alternativeName>
    <alternativeName>
        <fullName evidence="13">Myo-inositol monophosphatase A3</fullName>
    </alternativeName>
</protein>
<dbReference type="GO" id="GO:0008254">
    <property type="term" value="F:3'-nucleotidase activity"/>
    <property type="evidence" value="ECO:0007669"/>
    <property type="project" value="TreeGrafter"/>
</dbReference>
<dbReference type="FunFam" id="3.30.540.10:FF:000012">
    <property type="entry name" value="Blast:Putative inositol monophosphatase 3"/>
    <property type="match status" value="1"/>
</dbReference>
<evidence type="ECO:0000256" key="11">
    <source>
        <dbReference type="ARBA" id="ARBA00022989"/>
    </source>
</evidence>
<keyword evidence="10 15" id="KW-0460">Magnesium</keyword>
<gene>
    <name evidence="17" type="ORF">FBUS_07218</name>
</gene>
<reference evidence="17" key="1">
    <citation type="submission" date="2019-05" db="EMBL/GenBank/DDBJ databases">
        <title>Annotation for the trematode Fasciolopsis buski.</title>
        <authorList>
            <person name="Choi Y.-J."/>
        </authorList>
    </citation>
    <scope>NUCLEOTIDE SEQUENCE</scope>
    <source>
        <strain evidence="17">HT</strain>
        <tissue evidence="17">Whole worm</tissue>
    </source>
</reference>
<comment type="subcellular location">
    <subcellularLocation>
        <location evidence="3">Membrane</location>
        <topology evidence="3">Single-pass membrane protein</topology>
    </subcellularLocation>
</comment>
<dbReference type="Gene3D" id="3.40.190.80">
    <property type="match status" value="1"/>
</dbReference>
<feature type="transmembrane region" description="Helical" evidence="16">
    <location>
        <begin position="6"/>
        <end position="26"/>
    </location>
</feature>